<feature type="domain" description="RNA polymerase sigma factor 70 region 4 type 2" evidence="7">
    <location>
        <begin position="113"/>
        <end position="162"/>
    </location>
</feature>
<keyword evidence="9" id="KW-1185">Reference proteome</keyword>
<evidence type="ECO:0000256" key="2">
    <source>
        <dbReference type="ARBA" id="ARBA00011344"/>
    </source>
</evidence>
<protein>
    <submittedName>
        <fullName evidence="8">RNA polymerase sigma-70 factor (ECF subfamily)</fullName>
    </submittedName>
</protein>
<dbReference type="EMBL" id="JACHMM010000001">
    <property type="protein sequence ID" value="MBB5786365.1"/>
    <property type="molecule type" value="Genomic_DNA"/>
</dbReference>
<dbReference type="SUPFAM" id="SSF54427">
    <property type="entry name" value="NTF2-like"/>
    <property type="match status" value="1"/>
</dbReference>
<dbReference type="InterPro" id="IPR032710">
    <property type="entry name" value="NTF2-like_dom_sf"/>
</dbReference>
<organism evidence="8 9">
    <name type="scientific">Jiangella mangrovi</name>
    <dbReference type="NCBI Taxonomy" id="1524084"/>
    <lineage>
        <taxon>Bacteria</taxon>
        <taxon>Bacillati</taxon>
        <taxon>Actinomycetota</taxon>
        <taxon>Actinomycetes</taxon>
        <taxon>Jiangellales</taxon>
        <taxon>Jiangellaceae</taxon>
        <taxon>Jiangella</taxon>
    </lineage>
</organism>
<dbReference type="Proteomes" id="UP000542813">
    <property type="component" value="Unassembled WGS sequence"/>
</dbReference>
<feature type="domain" description="RNA polymerase sigma-70 region 2" evidence="6">
    <location>
        <begin position="6"/>
        <end position="69"/>
    </location>
</feature>
<dbReference type="Gene3D" id="1.10.1740.10">
    <property type="match status" value="1"/>
</dbReference>
<dbReference type="AlphaFoldDB" id="A0A7W9GM25"/>
<dbReference type="InterPro" id="IPR007627">
    <property type="entry name" value="RNA_pol_sigma70_r2"/>
</dbReference>
<dbReference type="RefSeq" id="WP_184819776.1">
    <property type="nucleotide sequence ID" value="NZ_JACHMM010000001.1"/>
</dbReference>
<dbReference type="InterPro" id="IPR013324">
    <property type="entry name" value="RNA_pol_sigma_r3/r4-like"/>
</dbReference>
<dbReference type="GO" id="GO:0016987">
    <property type="term" value="F:sigma factor activity"/>
    <property type="evidence" value="ECO:0007669"/>
    <property type="project" value="UniProtKB-KW"/>
</dbReference>
<comment type="caution">
    <text evidence="8">The sequence shown here is derived from an EMBL/GenBank/DDBJ whole genome shotgun (WGS) entry which is preliminary data.</text>
</comment>
<dbReference type="InterPro" id="IPR013325">
    <property type="entry name" value="RNA_pol_sigma_r2"/>
</dbReference>
<keyword evidence="5" id="KW-0804">Transcription</keyword>
<dbReference type="InterPro" id="IPR014284">
    <property type="entry name" value="RNA_pol_sigma-70_dom"/>
</dbReference>
<dbReference type="Gene3D" id="1.10.10.10">
    <property type="entry name" value="Winged helix-like DNA-binding domain superfamily/Winged helix DNA-binding domain"/>
    <property type="match status" value="1"/>
</dbReference>
<evidence type="ECO:0000259" key="6">
    <source>
        <dbReference type="Pfam" id="PF04542"/>
    </source>
</evidence>
<dbReference type="SUPFAM" id="SSF88946">
    <property type="entry name" value="Sigma2 domain of RNA polymerase sigma factors"/>
    <property type="match status" value="1"/>
</dbReference>
<accession>A0A7W9GM25</accession>
<comment type="similarity">
    <text evidence="1">Belongs to the sigma-70 factor family. ECF subfamily.</text>
</comment>
<evidence type="ECO:0000313" key="9">
    <source>
        <dbReference type="Proteomes" id="UP000542813"/>
    </source>
</evidence>
<dbReference type="InterPro" id="IPR036388">
    <property type="entry name" value="WH-like_DNA-bd_sf"/>
</dbReference>
<evidence type="ECO:0000313" key="8">
    <source>
        <dbReference type="EMBL" id="MBB5786365.1"/>
    </source>
</evidence>
<proteinExistence type="inferred from homology"/>
<evidence type="ECO:0000256" key="3">
    <source>
        <dbReference type="ARBA" id="ARBA00023015"/>
    </source>
</evidence>
<comment type="subunit">
    <text evidence="2">Interacts transiently with the RNA polymerase catalytic core formed by RpoA, RpoB, RpoC and RpoZ (2 alpha, 1 beta, 1 beta' and 1 omega subunit) to form the RNA polymerase holoenzyme that can initiate transcription.</text>
</comment>
<dbReference type="InterPro" id="IPR013249">
    <property type="entry name" value="RNA_pol_sigma70_r4_t2"/>
</dbReference>
<dbReference type="GO" id="GO:0006352">
    <property type="term" value="P:DNA-templated transcription initiation"/>
    <property type="evidence" value="ECO:0007669"/>
    <property type="project" value="InterPro"/>
</dbReference>
<keyword evidence="3" id="KW-0805">Transcription regulation</keyword>
<dbReference type="Pfam" id="PF08281">
    <property type="entry name" value="Sigma70_r4_2"/>
    <property type="match status" value="1"/>
</dbReference>
<dbReference type="InterPro" id="IPR052704">
    <property type="entry name" value="ECF_Sigma-70_Domain"/>
</dbReference>
<dbReference type="SUPFAM" id="SSF88659">
    <property type="entry name" value="Sigma3 and sigma4 domains of RNA polymerase sigma factors"/>
    <property type="match status" value="1"/>
</dbReference>
<reference evidence="8 9" key="1">
    <citation type="submission" date="2020-08" db="EMBL/GenBank/DDBJ databases">
        <title>Sequencing the genomes of 1000 actinobacteria strains.</title>
        <authorList>
            <person name="Klenk H.-P."/>
        </authorList>
    </citation>
    <scope>NUCLEOTIDE SEQUENCE [LARGE SCALE GENOMIC DNA]</scope>
    <source>
        <strain evidence="8 9">DSM 102122</strain>
    </source>
</reference>
<evidence type="ECO:0000256" key="1">
    <source>
        <dbReference type="ARBA" id="ARBA00010641"/>
    </source>
</evidence>
<keyword evidence="4" id="KW-0731">Sigma factor</keyword>
<sequence>MSEEVFEHHRSHLRAVAYRMLGSLSEADDAVQETWLRYQRTDTSDVENLAGWLTTVVSRVCLNLLRARATRAEEPLDDGDGVSLRLPDPVVSPLTGPDPEQEALLADSVGLAMQVVLDTLSPAERLAFVLHDLFAVPFEEVAPLVERTPEAARQLASRARRRVHDAAPVPDADLARQRVAVDAFYAAARDGDFDALVSVLDPEVVLRADGGAVRTRPTVLLRGARTVAGQAATAQRLSRYVRPALVNGAAGAVVVIAGRVFAVMAFTVADGRIAAIDVLYDPARLERIDPAAFDA</sequence>
<evidence type="ECO:0000256" key="5">
    <source>
        <dbReference type="ARBA" id="ARBA00023163"/>
    </source>
</evidence>
<dbReference type="NCBIfam" id="TIGR02937">
    <property type="entry name" value="sigma70-ECF"/>
    <property type="match status" value="1"/>
</dbReference>
<gene>
    <name evidence="8" type="ORF">HD601_000940</name>
</gene>
<dbReference type="GO" id="GO:0003677">
    <property type="term" value="F:DNA binding"/>
    <property type="evidence" value="ECO:0007669"/>
    <property type="project" value="InterPro"/>
</dbReference>
<dbReference type="PANTHER" id="PTHR30173:SF43">
    <property type="entry name" value="ECF RNA POLYMERASE SIGMA FACTOR SIGI-RELATED"/>
    <property type="match status" value="1"/>
</dbReference>
<dbReference type="Pfam" id="PF04542">
    <property type="entry name" value="Sigma70_r2"/>
    <property type="match status" value="1"/>
</dbReference>
<dbReference type="Gene3D" id="3.10.450.50">
    <property type="match status" value="1"/>
</dbReference>
<evidence type="ECO:0000259" key="7">
    <source>
        <dbReference type="Pfam" id="PF08281"/>
    </source>
</evidence>
<name>A0A7W9GM25_9ACTN</name>
<evidence type="ECO:0000256" key="4">
    <source>
        <dbReference type="ARBA" id="ARBA00023082"/>
    </source>
</evidence>
<dbReference type="PANTHER" id="PTHR30173">
    <property type="entry name" value="SIGMA 19 FACTOR"/>
    <property type="match status" value="1"/>
</dbReference>